<evidence type="ECO:0000256" key="1">
    <source>
        <dbReference type="SAM" id="SignalP"/>
    </source>
</evidence>
<dbReference type="RefSeq" id="WP_014799532.1">
    <property type="nucleotide sequence ID" value="NC_018018.1"/>
</dbReference>
<keyword evidence="1" id="KW-0732">Signal</keyword>
<dbReference type="OrthoDB" id="353549at2"/>
<keyword evidence="4" id="KW-1185">Reference proteome</keyword>
<sequence>MTKNINYSIFLFLLNFVLFVSCDTKQPIQEDNSSDSTSMVTTNLELESKPNEEQIFTSYDKDLLKQDFYDIDLSQDLSTKSLEELRLLRNALVAKQGYLFMNADLRGFFSAQGWYDSLMENRWEQENYDNNNEVKPIALNTEESAFADKIKALEEAKKKENYIEVNGKTVPNINNVINLWQYENVDEGFFRKVAQNGFAIVPNDNIQLFHVYEENDYHQTPNFVTSDMYLQLFHMYFMYVLRTLEEENFSPMLANLCEGLYNANYKLAQNETNPELKEAAEWNSTYFAIAIHLLNQKNKPVIAAHKEFYKQEIAKVMAASNENSEFLDYQTIQFPYSLFKPRGHYTRKKSLQNYFRAMIWIQTVPQCLDDDKHLHRMALNAHFLNTEKSSQGKSLIQLYKGILEPTTFLIGEPDNLSALNIVNLLGEIGIQSPQTLTQKAPLQALRAKLQTLAKTVNKIKPEIQRTCPDKINLMPQRYLVDNEILQRLVEIKDGEATNRPFPKGLDVFAAFGNKAAQKNLVEVYDEANNWKEYMPRLEGLQDKLKDYNEWDEAVYNKWIYTLLGSFEYDKRTPPHLKSDAWDLKTLNTSLASWAELKHDAILYAEQPMAAECGGGGLPEPYTVSYVEPNTVFWKRLLELVDLNTTLLQKHNLFKPFEEKTTQMREQIEFLNGISEKQLAGQKVTQEEYVELEYIGGAVEMFTLSIIDNQLSYLDSWENVTGTDKSIAVVADIYTNNVDKEKKGILHVGVGKVNDIFVIVEIDGYLYLTRGGTFGYHEFVKDLDTRLNDEEWQKILETEDKPSFPKFLEPILYQGKQKPKTNEKVMYSSGC</sequence>
<dbReference type="Proteomes" id="UP000006054">
    <property type="component" value="Chromosome"/>
</dbReference>
<dbReference type="InterPro" id="IPR038434">
    <property type="entry name" value="YARHG_sf"/>
</dbReference>
<name>I4AQ73_BERLS</name>
<proteinExistence type="predicted"/>
<dbReference type="PATRIC" id="fig|880071.3.peg.3804"/>
<dbReference type="SMART" id="SM01325">
    <property type="entry name" value="DUF3160"/>
    <property type="match status" value="1"/>
</dbReference>
<evidence type="ECO:0000313" key="3">
    <source>
        <dbReference type="EMBL" id="AFM06108.1"/>
    </source>
</evidence>
<dbReference type="Pfam" id="PF11369">
    <property type="entry name" value="DUF3160"/>
    <property type="match status" value="1"/>
</dbReference>
<dbReference type="InterPro" id="IPR022601">
    <property type="entry name" value="DUF3160"/>
</dbReference>
<gene>
    <name evidence="3" type="ordered locus">Fleli_3801</name>
</gene>
<reference evidence="4" key="1">
    <citation type="submission" date="2012-06" db="EMBL/GenBank/DDBJ databases">
        <title>The complete genome of Flexibacter litoralis DSM 6794.</title>
        <authorList>
            <person name="Lucas S."/>
            <person name="Copeland A."/>
            <person name="Lapidus A."/>
            <person name="Glavina del Rio T."/>
            <person name="Dalin E."/>
            <person name="Tice H."/>
            <person name="Bruce D."/>
            <person name="Goodwin L."/>
            <person name="Pitluck S."/>
            <person name="Peters L."/>
            <person name="Ovchinnikova G."/>
            <person name="Lu M."/>
            <person name="Kyrpides N."/>
            <person name="Mavromatis K."/>
            <person name="Ivanova N."/>
            <person name="Brettin T."/>
            <person name="Detter J.C."/>
            <person name="Han C."/>
            <person name="Larimer F."/>
            <person name="Land M."/>
            <person name="Hauser L."/>
            <person name="Markowitz V."/>
            <person name="Cheng J.-F."/>
            <person name="Hugenholtz P."/>
            <person name="Woyke T."/>
            <person name="Wu D."/>
            <person name="Spring S."/>
            <person name="Lang E."/>
            <person name="Kopitz M."/>
            <person name="Brambilla E."/>
            <person name="Klenk H.-P."/>
            <person name="Eisen J.A."/>
        </authorList>
    </citation>
    <scope>NUCLEOTIDE SEQUENCE [LARGE SCALE GENOMIC DNA]</scope>
    <source>
        <strain evidence="4">ATCC 23117 / DSM 6794 / NBRC 15988 / NCIMB 1366 / Sio-4</strain>
    </source>
</reference>
<dbReference type="eggNOG" id="COG4640">
    <property type="taxonomic scope" value="Bacteria"/>
</dbReference>
<feature type="signal peptide" evidence="1">
    <location>
        <begin position="1"/>
        <end position="22"/>
    </location>
</feature>
<organism evidence="3 4">
    <name type="scientific">Bernardetia litoralis (strain ATCC 23117 / DSM 6794 / NBRC 15988 / NCIMB 1366 / Fx l1 / Sio-4)</name>
    <name type="common">Flexibacter litoralis</name>
    <dbReference type="NCBI Taxonomy" id="880071"/>
    <lineage>
        <taxon>Bacteria</taxon>
        <taxon>Pseudomonadati</taxon>
        <taxon>Bacteroidota</taxon>
        <taxon>Cytophagia</taxon>
        <taxon>Cytophagales</taxon>
        <taxon>Bernardetiaceae</taxon>
        <taxon>Bernardetia</taxon>
    </lineage>
</organism>
<dbReference type="Pfam" id="PF13308">
    <property type="entry name" value="YARHG"/>
    <property type="match status" value="1"/>
</dbReference>
<feature type="chain" id="PRO_5003686180" description="YARHG domain-containing protein" evidence="1">
    <location>
        <begin position="23"/>
        <end position="830"/>
    </location>
</feature>
<feature type="domain" description="YARHG" evidence="2">
    <location>
        <begin position="61"/>
        <end position="155"/>
    </location>
</feature>
<accession>I4AQ73</accession>
<evidence type="ECO:0000313" key="4">
    <source>
        <dbReference type="Proteomes" id="UP000006054"/>
    </source>
</evidence>
<dbReference type="HOGENOM" id="CLU_015670_1_0_10"/>
<dbReference type="PROSITE" id="PS51257">
    <property type="entry name" value="PROKAR_LIPOPROTEIN"/>
    <property type="match status" value="1"/>
</dbReference>
<dbReference type="SMART" id="SM01324">
    <property type="entry name" value="YARHG"/>
    <property type="match status" value="1"/>
</dbReference>
<evidence type="ECO:0000259" key="2">
    <source>
        <dbReference type="SMART" id="SM01324"/>
    </source>
</evidence>
<dbReference type="STRING" id="880071.Fleli_3801"/>
<dbReference type="InterPro" id="IPR025582">
    <property type="entry name" value="YARHG_dom"/>
</dbReference>
<dbReference type="EMBL" id="CP003345">
    <property type="protein sequence ID" value="AFM06108.1"/>
    <property type="molecule type" value="Genomic_DNA"/>
</dbReference>
<protein>
    <recommendedName>
        <fullName evidence="2">YARHG domain-containing protein</fullName>
    </recommendedName>
</protein>
<dbReference type="Gene3D" id="1.20.58.1690">
    <property type="match status" value="1"/>
</dbReference>
<dbReference type="KEGG" id="fli:Fleli_3801"/>
<dbReference type="AlphaFoldDB" id="I4AQ73"/>